<accession>A0A120FA19</accession>
<keyword evidence="4" id="KW-1185">Reference proteome</keyword>
<evidence type="ECO:0000313" key="3">
    <source>
        <dbReference type="EMBL" id="SCG58813.1"/>
    </source>
</evidence>
<protein>
    <submittedName>
        <fullName evidence="3">Acyl-CoA synthetase (AMP-forming)/AMP-acid ligase II</fullName>
    </submittedName>
</protein>
<feature type="domain" description="AMP-dependent synthetase/ligase" evidence="2">
    <location>
        <begin position="47"/>
        <end position="382"/>
    </location>
</feature>
<gene>
    <name evidence="3" type="ORF">GA0070623_2646</name>
</gene>
<evidence type="ECO:0000256" key="1">
    <source>
        <dbReference type="SAM" id="MobiDB-lite"/>
    </source>
</evidence>
<dbReference type="PANTHER" id="PTHR43767:SF10">
    <property type="entry name" value="SURFACTIN SYNTHASE SUBUNIT 1"/>
    <property type="match status" value="1"/>
</dbReference>
<dbReference type="InterPro" id="IPR050237">
    <property type="entry name" value="ATP-dep_AMP-bd_enzyme"/>
</dbReference>
<dbReference type="InterPro" id="IPR042099">
    <property type="entry name" value="ANL_N_sf"/>
</dbReference>
<sequence>MRRAGPVGQASSARRRPVSHRGHGPDTAGGEAALTEIRDLLLGGSDGDPALVSARRTISFGELRGRLDRTVEALRTLTGSGEKEVIFCFLQNSIELSLVYLGAISAGQAVALFPPDTPVHRKRLLVATYRPGMVFQRPGDPDSYLRESGYRAVGSAVPGGTGAAWVAPEPAGGVGADLALLLSTSGSTGSPKLVRIGADAVLANATGIGRALGLSAAQRAVTGVPLCYSYGLSILTSHLAAGSAVVVTDLSPLSVDFWKLVHRAAVTTVGGTPLVHETVLGGRADRLPPSVRVLTQAGGRLPQRLLRAAVDWADRTGGAFHCMYGQTEATSRITCLAADRLADKPGSVGTPLPGGRVTVRPTRPGRSEGAIRYTGPNVMLGYATCRADLARGREVDTLDTGDLGRLDDDGFLYVTGRSSRFAKVLDRRVSLDDVEEWCGPVGQVAVVATAGGTPIVVFTTREPDTLAPARREIAGTLGVPAAMVVVRRLAAMPRTAAGKLDYSALDQMVDAGSG</sequence>
<dbReference type="Pfam" id="PF00501">
    <property type="entry name" value="AMP-binding"/>
    <property type="match status" value="1"/>
</dbReference>
<organism evidence="3 4">
    <name type="scientific">Micromonospora rifamycinica</name>
    <dbReference type="NCBI Taxonomy" id="291594"/>
    <lineage>
        <taxon>Bacteria</taxon>
        <taxon>Bacillati</taxon>
        <taxon>Actinomycetota</taxon>
        <taxon>Actinomycetes</taxon>
        <taxon>Micromonosporales</taxon>
        <taxon>Micromonosporaceae</taxon>
        <taxon>Micromonospora</taxon>
    </lineage>
</organism>
<dbReference type="AlphaFoldDB" id="A0A120FA19"/>
<dbReference type="GO" id="GO:0016874">
    <property type="term" value="F:ligase activity"/>
    <property type="evidence" value="ECO:0007669"/>
    <property type="project" value="UniProtKB-KW"/>
</dbReference>
<dbReference type="SUPFAM" id="SSF56801">
    <property type="entry name" value="Acetyl-CoA synthetase-like"/>
    <property type="match status" value="1"/>
</dbReference>
<keyword evidence="3" id="KW-0436">Ligase</keyword>
<evidence type="ECO:0000259" key="2">
    <source>
        <dbReference type="Pfam" id="PF00501"/>
    </source>
</evidence>
<reference evidence="4" key="1">
    <citation type="submission" date="2016-06" db="EMBL/GenBank/DDBJ databases">
        <authorList>
            <person name="Varghese N."/>
            <person name="Submissions Spin"/>
        </authorList>
    </citation>
    <scope>NUCLEOTIDE SEQUENCE [LARGE SCALE GENOMIC DNA]</scope>
    <source>
        <strain evidence="4">DSM 44983</strain>
    </source>
</reference>
<dbReference type="Gene3D" id="3.40.50.12780">
    <property type="entry name" value="N-terminal domain of ligase-like"/>
    <property type="match status" value="1"/>
</dbReference>
<dbReference type="Proteomes" id="UP000198226">
    <property type="component" value="Chromosome I"/>
</dbReference>
<dbReference type="InterPro" id="IPR000873">
    <property type="entry name" value="AMP-dep_synth/lig_dom"/>
</dbReference>
<proteinExistence type="predicted"/>
<evidence type="ECO:0000313" key="4">
    <source>
        <dbReference type="Proteomes" id="UP000198226"/>
    </source>
</evidence>
<name>A0A120FA19_9ACTN</name>
<feature type="region of interest" description="Disordered" evidence="1">
    <location>
        <begin position="347"/>
        <end position="369"/>
    </location>
</feature>
<feature type="region of interest" description="Disordered" evidence="1">
    <location>
        <begin position="1"/>
        <end position="30"/>
    </location>
</feature>
<feature type="compositionally biased region" description="Basic residues" evidence="1">
    <location>
        <begin position="13"/>
        <end position="22"/>
    </location>
</feature>
<dbReference type="PANTHER" id="PTHR43767">
    <property type="entry name" value="LONG-CHAIN-FATTY-ACID--COA LIGASE"/>
    <property type="match status" value="1"/>
</dbReference>
<dbReference type="EMBL" id="LT607752">
    <property type="protein sequence ID" value="SCG58813.1"/>
    <property type="molecule type" value="Genomic_DNA"/>
</dbReference>